<keyword evidence="5" id="KW-1185">Reference proteome</keyword>
<dbReference type="Gene3D" id="2.60.40.10">
    <property type="entry name" value="Immunoglobulins"/>
    <property type="match status" value="1"/>
</dbReference>
<name>A0A6I6EL98_9GAMM</name>
<dbReference type="InterPro" id="IPR013783">
    <property type="entry name" value="Ig-like_fold"/>
</dbReference>
<dbReference type="EMBL" id="CP046509">
    <property type="protein sequence ID" value="QGU85789.1"/>
    <property type="molecule type" value="Genomic_DNA"/>
</dbReference>
<reference evidence="3 4" key="2">
    <citation type="submission" date="2019-12" db="EMBL/GenBank/DDBJ databases">
        <title>Erwinia sp. nov., isolated from droppings of birds in the Qinghai-Tiebt plateau of China.</title>
        <authorList>
            <person name="Ge Y."/>
        </authorList>
    </citation>
    <scope>NUCLEOTIDE SEQUENCE [LARGE SCALE GENOMIC DNA]</scope>
    <source>
        <strain evidence="3 4">J780</strain>
    </source>
</reference>
<feature type="signal peptide" evidence="1">
    <location>
        <begin position="1"/>
        <end position="23"/>
    </location>
</feature>
<dbReference type="RefSeq" id="WP_154753351.1">
    <property type="nucleotide sequence ID" value="NZ_CP046509.1"/>
</dbReference>
<dbReference type="AlphaFoldDB" id="A0A6I6EL98"/>
<proteinExistence type="predicted"/>
<sequence length="243" mass="27191">MKRVYFFLVCFMTFPFISIEANSAMFIYPMEVAIGKNGASQIKIISQDDSIQFIKVSLKKVVEPGTKQEHELPVEADDSTALILTPQKIALSAGSERIVRLVSVIPPKKESTWRAYFESVNEDNFLSSASEGEEKNIASIGVNIIWGALIHVAPEVVIPSLKINADDGQVINDGTVRIPVKEWGECGLDGQCQWKKKIVTIYPDTGIYLPGMKFSADKKYRVKYINWLTKKMEELPLSVMQAN</sequence>
<feature type="chain" id="PRO_5044633479" evidence="1">
    <location>
        <begin position="24"/>
        <end position="243"/>
    </location>
</feature>
<evidence type="ECO:0000313" key="4">
    <source>
        <dbReference type="Proteomes" id="UP000424752"/>
    </source>
</evidence>
<accession>A0A6L6GRR5</accession>
<gene>
    <name evidence="2" type="ORF">GK011_14230</name>
    <name evidence="3" type="ORF">GN242_00500</name>
</gene>
<reference evidence="2 5" key="1">
    <citation type="submission" date="2019-11" db="EMBL/GenBank/DDBJ databases">
        <title>Erwinia sp. nov., isolated from feces of birds in Tibet plateau of China.</title>
        <authorList>
            <person name="Ge Y."/>
        </authorList>
    </citation>
    <scope>NUCLEOTIDE SEQUENCE [LARGE SCALE GENOMIC DNA]</scope>
    <source>
        <strain evidence="2 5">J316</strain>
    </source>
</reference>
<dbReference type="KEGG" id="erwi:GN242_00500"/>
<evidence type="ECO:0000313" key="5">
    <source>
        <dbReference type="Proteomes" id="UP000480164"/>
    </source>
</evidence>
<accession>A0A6I6EL98</accession>
<evidence type="ECO:0000313" key="2">
    <source>
        <dbReference type="EMBL" id="MTD28097.1"/>
    </source>
</evidence>
<protein>
    <submittedName>
        <fullName evidence="3">Fimbrial protein</fullName>
    </submittedName>
</protein>
<dbReference type="Proteomes" id="UP000480164">
    <property type="component" value="Unassembled WGS sequence"/>
</dbReference>
<evidence type="ECO:0000256" key="1">
    <source>
        <dbReference type="SAM" id="SignalP"/>
    </source>
</evidence>
<evidence type="ECO:0000313" key="3">
    <source>
        <dbReference type="EMBL" id="QGU85789.1"/>
    </source>
</evidence>
<organism evidence="3 4">
    <name type="scientific">Erwinia sorbitola</name>
    <dbReference type="NCBI Taxonomy" id="2681984"/>
    <lineage>
        <taxon>Bacteria</taxon>
        <taxon>Pseudomonadati</taxon>
        <taxon>Pseudomonadota</taxon>
        <taxon>Gammaproteobacteria</taxon>
        <taxon>Enterobacterales</taxon>
        <taxon>Erwiniaceae</taxon>
        <taxon>Erwinia</taxon>
    </lineage>
</organism>
<dbReference type="EMBL" id="WLZX01000005">
    <property type="protein sequence ID" value="MTD28097.1"/>
    <property type="molecule type" value="Genomic_DNA"/>
</dbReference>
<keyword evidence="1" id="KW-0732">Signal</keyword>
<dbReference type="Proteomes" id="UP000424752">
    <property type="component" value="Chromosome"/>
</dbReference>